<keyword evidence="2" id="KW-1185">Reference proteome</keyword>
<comment type="caution">
    <text evidence="1">The sequence shown here is derived from an EMBL/GenBank/DDBJ whole genome shotgun (WGS) entry which is preliminary data.</text>
</comment>
<name>A0AAU9UTX7_EUPED</name>
<organism evidence="1 2">
    <name type="scientific">Euphydryas editha</name>
    <name type="common">Edith's checkerspot</name>
    <dbReference type="NCBI Taxonomy" id="104508"/>
    <lineage>
        <taxon>Eukaryota</taxon>
        <taxon>Metazoa</taxon>
        <taxon>Ecdysozoa</taxon>
        <taxon>Arthropoda</taxon>
        <taxon>Hexapoda</taxon>
        <taxon>Insecta</taxon>
        <taxon>Pterygota</taxon>
        <taxon>Neoptera</taxon>
        <taxon>Endopterygota</taxon>
        <taxon>Lepidoptera</taxon>
        <taxon>Glossata</taxon>
        <taxon>Ditrysia</taxon>
        <taxon>Papilionoidea</taxon>
        <taxon>Nymphalidae</taxon>
        <taxon>Nymphalinae</taxon>
        <taxon>Euphydryas</taxon>
    </lineage>
</organism>
<sequence length="361" mass="41943">MASKRCRRLKIEHLKKLRIQNRFHEILGLNVDKQRQGGTSTDGNMARLLFQHAEEVSEITGVNLNIIKLLHTILKLLSSGYTIRTKKIRQFCLRTAWAFVFNYPWFNMPTTLQKILIHGHQIVEKVGVAIGLLSEDAEESRNKDIRQYRQQFSRKFSRKMEDTYYSLMISSDPYITRVIRPRRNRVIRSRPNYFDILDDVDFRARFHLTKRTAANIWSLIESDIKTTSNYNFAITSMQCLLITLHYFATGTFLTACGVLRGVTKASACRIIHKVSEAIAKLRPLFVKFPADTNNISQEFYEIARFPRVVGVIDCTHINMLKKGVNLKRVCLQWANLEINWLYYATKEPPKKLKEGVLVPVS</sequence>
<proteinExistence type="predicted"/>
<dbReference type="EMBL" id="CAKOGL010000023">
    <property type="protein sequence ID" value="CAH2101370.1"/>
    <property type="molecule type" value="Genomic_DNA"/>
</dbReference>
<evidence type="ECO:0008006" key="3">
    <source>
        <dbReference type="Google" id="ProtNLM"/>
    </source>
</evidence>
<evidence type="ECO:0000313" key="1">
    <source>
        <dbReference type="EMBL" id="CAH2101370.1"/>
    </source>
</evidence>
<dbReference type="AlphaFoldDB" id="A0AAU9UTX7"/>
<reference evidence="1" key="1">
    <citation type="submission" date="2022-03" db="EMBL/GenBank/DDBJ databases">
        <authorList>
            <person name="Tunstrom K."/>
        </authorList>
    </citation>
    <scope>NUCLEOTIDE SEQUENCE</scope>
</reference>
<protein>
    <recommendedName>
        <fullName evidence="3">Nuclease HARBI1</fullName>
    </recommendedName>
</protein>
<gene>
    <name evidence="1" type="ORF">EEDITHA_LOCUS16134</name>
</gene>
<dbReference type="Proteomes" id="UP001153954">
    <property type="component" value="Unassembled WGS sequence"/>
</dbReference>
<evidence type="ECO:0000313" key="2">
    <source>
        <dbReference type="Proteomes" id="UP001153954"/>
    </source>
</evidence>
<accession>A0AAU9UTX7</accession>